<dbReference type="GO" id="GO:0005739">
    <property type="term" value="C:mitochondrion"/>
    <property type="evidence" value="ECO:0007669"/>
    <property type="project" value="UniProtKB-SubCell"/>
</dbReference>
<evidence type="ECO:0000256" key="6">
    <source>
        <dbReference type="RuleBase" id="RU368087"/>
    </source>
</evidence>
<comment type="function">
    <text evidence="6">Thought to be a regulatory component of the ATP-synthesizing complex in the mitochondria.</text>
</comment>
<dbReference type="GO" id="GO:0042030">
    <property type="term" value="F:ATPase inhibitor activity"/>
    <property type="evidence" value="ECO:0007669"/>
    <property type="project" value="InterPro"/>
</dbReference>
<gene>
    <name evidence="8" type="ORF">PENTCL1PPCAC_1694</name>
</gene>
<name>A0AAV5SA29_9BILA</name>
<feature type="non-terminal residue" evidence="8">
    <location>
        <position position="1"/>
    </location>
</feature>
<evidence type="ECO:0000256" key="1">
    <source>
        <dbReference type="ARBA" id="ARBA00004173"/>
    </source>
</evidence>
<dbReference type="EMBL" id="BTSX01000001">
    <property type="protein sequence ID" value="GMS79519.1"/>
    <property type="molecule type" value="Genomic_DNA"/>
</dbReference>
<dbReference type="FunFam" id="1.20.5.500:FF:000007">
    <property type="entry name" value="ATPase inhibitor, putative"/>
    <property type="match status" value="1"/>
</dbReference>
<evidence type="ECO:0000256" key="3">
    <source>
        <dbReference type="ARBA" id="ARBA00022946"/>
    </source>
</evidence>
<accession>A0AAV5SA29</accession>
<dbReference type="PANTHER" id="PTHR48417:SF1">
    <property type="entry name" value="ATP SYNTHASE F1 SUBUNIT EPSILON"/>
    <property type="match status" value="1"/>
</dbReference>
<feature type="compositionally biased region" description="Basic and acidic residues" evidence="7">
    <location>
        <begin position="99"/>
        <end position="122"/>
    </location>
</feature>
<keyword evidence="5 6" id="KW-0496">Mitochondrion</keyword>
<protein>
    <recommendedName>
        <fullName evidence="6">ATPase inhibitor, mitochondrial</fullName>
    </recommendedName>
</protein>
<dbReference type="PANTHER" id="PTHR48417">
    <property type="entry name" value="ATP SYNTHASE F1 SUBUNIT EPSILON"/>
    <property type="match status" value="1"/>
</dbReference>
<evidence type="ECO:0000313" key="8">
    <source>
        <dbReference type="EMBL" id="GMS79519.1"/>
    </source>
</evidence>
<dbReference type="InterPro" id="IPR007648">
    <property type="entry name" value="ATPase_inhibitor_mt"/>
</dbReference>
<evidence type="ECO:0000256" key="7">
    <source>
        <dbReference type="SAM" id="MobiDB-lite"/>
    </source>
</evidence>
<keyword evidence="3" id="KW-0809">Transit peptide</keyword>
<evidence type="ECO:0000313" key="9">
    <source>
        <dbReference type="Proteomes" id="UP001432027"/>
    </source>
</evidence>
<dbReference type="SUPFAM" id="SSF64602">
    <property type="entry name" value="F1 ATPase inhibitor, IF1, C-terminal domain"/>
    <property type="match status" value="1"/>
</dbReference>
<feature type="region of interest" description="Disordered" evidence="7">
    <location>
        <begin position="97"/>
        <end position="122"/>
    </location>
</feature>
<comment type="similarity">
    <text evidence="2 6">Belongs to the ATPase inhibitor family.</text>
</comment>
<dbReference type="AlphaFoldDB" id="A0AAV5SA29"/>
<keyword evidence="4" id="KW-0175">Coiled coil</keyword>
<dbReference type="Pfam" id="PF04568">
    <property type="entry name" value="IATP"/>
    <property type="match status" value="1"/>
</dbReference>
<comment type="caution">
    <text evidence="8">The sequence shown here is derived from an EMBL/GenBank/DDBJ whole genome shotgun (WGS) entry which is preliminary data.</text>
</comment>
<proteinExistence type="inferred from homology"/>
<sequence length="122" mass="13596">RNIPLFRMAYVPKLYLSSRISSSASRNSVRMVGGLGDPGAGAGRSGGSGGSIRDAGGAFGKMEAAREYEYFYNLEKFQLKTLKDKLKRNIEQHQMQMKNHQEVLERHQKKMAALEKAESTIS</sequence>
<dbReference type="Proteomes" id="UP001432027">
    <property type="component" value="Unassembled WGS sequence"/>
</dbReference>
<organism evidence="8 9">
    <name type="scientific">Pristionchus entomophagus</name>
    <dbReference type="NCBI Taxonomy" id="358040"/>
    <lineage>
        <taxon>Eukaryota</taxon>
        <taxon>Metazoa</taxon>
        <taxon>Ecdysozoa</taxon>
        <taxon>Nematoda</taxon>
        <taxon>Chromadorea</taxon>
        <taxon>Rhabditida</taxon>
        <taxon>Rhabditina</taxon>
        <taxon>Diplogasteromorpha</taxon>
        <taxon>Diplogasteroidea</taxon>
        <taxon>Neodiplogasteridae</taxon>
        <taxon>Pristionchus</taxon>
    </lineage>
</organism>
<reference evidence="8" key="1">
    <citation type="submission" date="2023-10" db="EMBL/GenBank/DDBJ databases">
        <title>Genome assembly of Pristionchus species.</title>
        <authorList>
            <person name="Yoshida K."/>
            <person name="Sommer R.J."/>
        </authorList>
    </citation>
    <scope>NUCLEOTIDE SEQUENCE</scope>
    <source>
        <strain evidence="8">RS0144</strain>
    </source>
</reference>
<evidence type="ECO:0000256" key="2">
    <source>
        <dbReference type="ARBA" id="ARBA00010901"/>
    </source>
</evidence>
<dbReference type="Gene3D" id="1.20.5.500">
    <property type="entry name" value="Single helix bin"/>
    <property type="match status" value="1"/>
</dbReference>
<comment type="subcellular location">
    <subcellularLocation>
        <location evidence="1 6">Mitochondrion</location>
    </subcellularLocation>
</comment>
<feature type="non-terminal residue" evidence="8">
    <location>
        <position position="122"/>
    </location>
</feature>
<evidence type="ECO:0000256" key="5">
    <source>
        <dbReference type="ARBA" id="ARBA00023128"/>
    </source>
</evidence>
<evidence type="ECO:0000256" key="4">
    <source>
        <dbReference type="ARBA" id="ARBA00023054"/>
    </source>
</evidence>
<keyword evidence="9" id="KW-1185">Reference proteome</keyword>